<protein>
    <recommendedName>
        <fullName evidence="4">Chorismate dehydratase</fullName>
        <ecNumber evidence="4">4.2.1.151</ecNumber>
    </recommendedName>
    <alternativeName>
        <fullName evidence="4">Menaquinone biosynthetic enzyme MqnA</fullName>
    </alternativeName>
</protein>
<dbReference type="eggNOG" id="COG1427">
    <property type="taxonomic scope" value="Bacteria"/>
</dbReference>
<dbReference type="SUPFAM" id="SSF53850">
    <property type="entry name" value="Periplasmic binding protein-like II"/>
    <property type="match status" value="1"/>
</dbReference>
<dbReference type="CDD" id="cd13634">
    <property type="entry name" value="PBP2_Sco4506"/>
    <property type="match status" value="1"/>
</dbReference>
<dbReference type="AlphaFoldDB" id="R4KG42"/>
<dbReference type="EC" id="4.2.1.151" evidence="4"/>
<keyword evidence="2 4" id="KW-0474">Menaquinone biosynthesis</keyword>
<evidence type="ECO:0000256" key="4">
    <source>
        <dbReference type="HAMAP-Rule" id="MF_00995"/>
    </source>
</evidence>
<dbReference type="GO" id="GO:0016836">
    <property type="term" value="F:hydro-lyase activity"/>
    <property type="evidence" value="ECO:0007669"/>
    <property type="project" value="UniProtKB-UniRule"/>
</dbReference>
<dbReference type="HAMAP" id="MF_00995">
    <property type="entry name" value="MqnA"/>
    <property type="match status" value="1"/>
</dbReference>
<dbReference type="HOGENOM" id="CLU_059898_0_0_9"/>
<evidence type="ECO:0000313" key="5">
    <source>
        <dbReference type="EMBL" id="AGL01549.1"/>
    </source>
</evidence>
<dbReference type="PANTHER" id="PTHR37690:SF1">
    <property type="entry name" value="CHORISMATE DEHYDRATASE"/>
    <property type="match status" value="1"/>
</dbReference>
<dbReference type="EMBL" id="CP003273">
    <property type="protein sequence ID" value="AGL01549.1"/>
    <property type="molecule type" value="Genomic_DNA"/>
</dbReference>
<comment type="function">
    <text evidence="4">Catalyzes the dehydration of chorismate into 3-[(1-carboxyvinyl)oxy]benzoate, a step in the biosynthesis of menaquinone (MK, vitamin K2).</text>
</comment>
<dbReference type="Proteomes" id="UP000013520">
    <property type="component" value="Chromosome"/>
</dbReference>
<reference evidence="5 6" key="1">
    <citation type="submission" date="2012-01" db="EMBL/GenBank/DDBJ databases">
        <title>Complete sequence of Desulfotomaculum gibsoniae DSM 7213.</title>
        <authorList>
            <consortium name="US DOE Joint Genome Institute"/>
            <person name="Lucas S."/>
            <person name="Han J."/>
            <person name="Lapidus A."/>
            <person name="Cheng J.-F."/>
            <person name="Goodwin L."/>
            <person name="Pitluck S."/>
            <person name="Peters L."/>
            <person name="Ovchinnikova G."/>
            <person name="Teshima H."/>
            <person name="Detter J.C."/>
            <person name="Han C."/>
            <person name="Tapia R."/>
            <person name="Land M."/>
            <person name="Hauser L."/>
            <person name="Kyrpides N."/>
            <person name="Ivanova N."/>
            <person name="Pagani I."/>
            <person name="Parshina S."/>
            <person name="Plugge C."/>
            <person name="Muyzer G."/>
            <person name="Kuever J."/>
            <person name="Ivanova A."/>
            <person name="Nazina T."/>
            <person name="Klenk H.-P."/>
            <person name="Brambilla E."/>
            <person name="Spring S."/>
            <person name="Stams A.F."/>
            <person name="Woyke T."/>
        </authorList>
    </citation>
    <scope>NUCLEOTIDE SEQUENCE [LARGE SCALE GENOMIC DNA]</scope>
    <source>
        <strain evidence="5 6">DSM 7213</strain>
    </source>
</reference>
<name>R4KG42_9FIRM</name>
<dbReference type="OrthoDB" id="9810112at2"/>
<keyword evidence="6" id="KW-1185">Reference proteome</keyword>
<organism evidence="5 6">
    <name type="scientific">Desulfoscipio gibsoniae DSM 7213</name>
    <dbReference type="NCBI Taxonomy" id="767817"/>
    <lineage>
        <taxon>Bacteria</taxon>
        <taxon>Bacillati</taxon>
        <taxon>Bacillota</taxon>
        <taxon>Clostridia</taxon>
        <taxon>Eubacteriales</taxon>
        <taxon>Desulfallaceae</taxon>
        <taxon>Desulfoscipio</taxon>
    </lineage>
</organism>
<dbReference type="InterPro" id="IPR030868">
    <property type="entry name" value="MqnA"/>
</dbReference>
<dbReference type="UniPathway" id="UPA00079"/>
<comment type="catalytic activity">
    <reaction evidence="4">
        <text>chorismate = 3-[(1-carboxyvinyl)-oxy]benzoate + H2O</text>
        <dbReference type="Rhea" id="RHEA:40051"/>
        <dbReference type="ChEBI" id="CHEBI:15377"/>
        <dbReference type="ChEBI" id="CHEBI:29748"/>
        <dbReference type="ChEBI" id="CHEBI:76981"/>
        <dbReference type="EC" id="4.2.1.151"/>
    </reaction>
</comment>
<accession>R4KG42</accession>
<dbReference type="STRING" id="767817.Desgi_2115"/>
<evidence type="ECO:0000256" key="3">
    <source>
        <dbReference type="ARBA" id="ARBA00023239"/>
    </source>
</evidence>
<proteinExistence type="inferred from homology"/>
<evidence type="ECO:0000256" key="2">
    <source>
        <dbReference type="ARBA" id="ARBA00022428"/>
    </source>
</evidence>
<evidence type="ECO:0000256" key="1">
    <source>
        <dbReference type="ARBA" id="ARBA00004863"/>
    </source>
</evidence>
<gene>
    <name evidence="4" type="primary">mqnA</name>
    <name evidence="5" type="ORF">Desgi_2115</name>
</gene>
<keyword evidence="3 4" id="KW-0456">Lyase</keyword>
<dbReference type="Pfam" id="PF02621">
    <property type="entry name" value="VitK2_biosynth"/>
    <property type="match status" value="1"/>
</dbReference>
<comment type="pathway">
    <text evidence="1 4">Quinol/quinone metabolism; menaquinone biosynthesis.</text>
</comment>
<comment type="similarity">
    <text evidence="4">Belongs to the MqnA/MqnD family. MqnA subfamily.</text>
</comment>
<dbReference type="Gene3D" id="3.40.190.10">
    <property type="entry name" value="Periplasmic binding protein-like II"/>
    <property type="match status" value="2"/>
</dbReference>
<dbReference type="KEGG" id="dgi:Desgi_2115"/>
<evidence type="ECO:0000313" key="6">
    <source>
        <dbReference type="Proteomes" id="UP000013520"/>
    </source>
</evidence>
<sequence>MSEVRLGQVEYINCIPVYHALEEGLLVGDIELVKGPPSKLNKMFLDGELDITPISSIEYARHANQCIILPNLSISADGRVESILFFSQLPPTELEGKTIAVTTSSATSVVLLRILFEHFYHVDVEMISVAPDLDAMLAAADGALLIGDDAMQAHQQVLKDHRELIVTDLGEAWKEFTGHKMVYAVWVTHAALGQTAPHVIDQAASLLYEAKQIGLSQREALLEKSQRRSGLPFEVVDHYLDTIHHELGEAEQKALLTFYDYAYKSGIIEERVKLNIWGLVD</sequence>
<dbReference type="RefSeq" id="WP_006521976.1">
    <property type="nucleotide sequence ID" value="NC_021184.1"/>
</dbReference>
<dbReference type="PANTHER" id="PTHR37690">
    <property type="entry name" value="CHORISMATE DEHYDRATASE"/>
    <property type="match status" value="1"/>
</dbReference>
<dbReference type="GO" id="GO:0009234">
    <property type="term" value="P:menaquinone biosynthetic process"/>
    <property type="evidence" value="ECO:0007669"/>
    <property type="project" value="UniProtKB-UniRule"/>
</dbReference>
<dbReference type="InterPro" id="IPR003773">
    <property type="entry name" value="Menaquinone_biosynth"/>
</dbReference>